<dbReference type="OrthoDB" id="6585549at2759"/>
<dbReference type="PANTHER" id="PTHR45749">
    <property type="match status" value="1"/>
</dbReference>
<dbReference type="GO" id="GO:0046983">
    <property type="term" value="F:protein dimerization activity"/>
    <property type="evidence" value="ECO:0007669"/>
    <property type="project" value="InterPro"/>
</dbReference>
<evidence type="ECO:0000259" key="1">
    <source>
        <dbReference type="Pfam" id="PF05699"/>
    </source>
</evidence>
<dbReference type="EnsemblMetazoa" id="XM_016804067.2">
    <property type="protein sequence ID" value="XP_016659556.1"/>
    <property type="gene ID" value="LOC100161440"/>
</dbReference>
<dbReference type="KEGG" id="api:100161440"/>
<dbReference type="InterPro" id="IPR008906">
    <property type="entry name" value="HATC_C_dom"/>
</dbReference>
<accession>A0A8R2H7K9</accession>
<proteinExistence type="predicted"/>
<dbReference type="RefSeq" id="XP_016659556.1">
    <property type="nucleotide sequence ID" value="XM_016804067.2"/>
</dbReference>
<dbReference type="AlphaFoldDB" id="A0A8R2H7K9"/>
<feature type="domain" description="HAT C-terminal dimerisation" evidence="1">
    <location>
        <begin position="671"/>
        <end position="721"/>
    </location>
</feature>
<evidence type="ECO:0000313" key="4">
    <source>
        <dbReference type="Proteomes" id="UP000007819"/>
    </source>
</evidence>
<dbReference type="SUPFAM" id="SSF53098">
    <property type="entry name" value="Ribonuclease H-like"/>
    <property type="match status" value="1"/>
</dbReference>
<evidence type="ECO:0000259" key="2">
    <source>
        <dbReference type="Pfam" id="PF14291"/>
    </source>
</evidence>
<dbReference type="InterPro" id="IPR025398">
    <property type="entry name" value="DUF4371"/>
</dbReference>
<reference evidence="3" key="2">
    <citation type="submission" date="2022-06" db="UniProtKB">
        <authorList>
            <consortium name="EnsemblMetazoa"/>
        </authorList>
    </citation>
    <scope>IDENTIFICATION</scope>
</reference>
<feature type="domain" description="DUF4371" evidence="2">
    <location>
        <begin position="108"/>
        <end position="290"/>
    </location>
</feature>
<reference evidence="4" key="1">
    <citation type="submission" date="2010-06" db="EMBL/GenBank/DDBJ databases">
        <authorList>
            <person name="Jiang H."/>
            <person name="Abraham K."/>
            <person name="Ali S."/>
            <person name="Alsbrooks S.L."/>
            <person name="Anim B.N."/>
            <person name="Anosike U.S."/>
            <person name="Attaway T."/>
            <person name="Bandaranaike D.P."/>
            <person name="Battles P.K."/>
            <person name="Bell S.N."/>
            <person name="Bell A.V."/>
            <person name="Beltran B."/>
            <person name="Bickham C."/>
            <person name="Bustamante Y."/>
            <person name="Caleb T."/>
            <person name="Canada A."/>
            <person name="Cardenas V."/>
            <person name="Carter K."/>
            <person name="Chacko J."/>
            <person name="Chandrabose M.N."/>
            <person name="Chavez D."/>
            <person name="Chavez A."/>
            <person name="Chen L."/>
            <person name="Chu H.-S."/>
            <person name="Claassen K.J."/>
            <person name="Cockrell R."/>
            <person name="Collins M."/>
            <person name="Cooper J.A."/>
            <person name="Cree A."/>
            <person name="Curry S.M."/>
            <person name="Da Y."/>
            <person name="Dao M.D."/>
            <person name="Das B."/>
            <person name="Davila M.-L."/>
            <person name="Davy-Carroll L."/>
            <person name="Denson S."/>
            <person name="Dinh H."/>
            <person name="Ebong V.E."/>
            <person name="Edwards J.R."/>
            <person name="Egan A."/>
            <person name="El-Daye J."/>
            <person name="Escobedo L."/>
            <person name="Fernandez S."/>
            <person name="Fernando P.R."/>
            <person name="Flagg N."/>
            <person name="Forbes L.D."/>
            <person name="Fowler R.G."/>
            <person name="Fu Q."/>
            <person name="Gabisi R.A."/>
            <person name="Ganer J."/>
            <person name="Garbino Pronczuk A."/>
            <person name="Garcia R.M."/>
            <person name="Garner T."/>
            <person name="Garrett T.E."/>
            <person name="Gonzalez D.A."/>
            <person name="Hamid H."/>
            <person name="Hawkins E.S."/>
            <person name="Hirani K."/>
            <person name="Hogues M.E."/>
            <person name="Hollins B."/>
            <person name="Hsiao C.-H."/>
            <person name="Jabil R."/>
            <person name="James M.L."/>
            <person name="Jhangiani S.N."/>
            <person name="Johnson B."/>
            <person name="Johnson Q."/>
            <person name="Joshi V."/>
            <person name="Kalu J.B."/>
            <person name="Kam C."/>
            <person name="Kashfia A."/>
            <person name="Keebler J."/>
            <person name="Kisamo H."/>
            <person name="Kovar C.L."/>
            <person name="Lago L.A."/>
            <person name="Lai C.-Y."/>
            <person name="Laidlaw J."/>
            <person name="Lara F."/>
            <person name="Le T.-K."/>
            <person name="Lee S.L."/>
            <person name="Legall F.H."/>
            <person name="Lemon S.J."/>
            <person name="Lewis L.R."/>
            <person name="Li B."/>
            <person name="Liu Y."/>
            <person name="Liu Y.-S."/>
            <person name="Lopez J."/>
            <person name="Lozado R.J."/>
            <person name="Lu J."/>
            <person name="Madu R.C."/>
            <person name="Maheshwari M."/>
            <person name="Maheshwari R."/>
            <person name="Malloy K."/>
            <person name="Martinez E."/>
            <person name="Mathew T."/>
            <person name="Mercado I.C."/>
            <person name="Mercado C."/>
            <person name="Meyer B."/>
            <person name="Montgomery K."/>
            <person name="Morgan M.B."/>
            <person name="Munidasa M."/>
            <person name="Nazareth L.V."/>
            <person name="Nelson J."/>
            <person name="Ng B.M."/>
            <person name="Nguyen N.B."/>
            <person name="Nguyen P.Q."/>
            <person name="Nguyen T."/>
            <person name="Obregon M."/>
            <person name="Okwuonu G.O."/>
            <person name="Onwere C.G."/>
            <person name="Orozco G."/>
            <person name="Parra A."/>
            <person name="Patel S."/>
            <person name="Patil S."/>
            <person name="Perez A."/>
            <person name="Perez Y."/>
            <person name="Pham C."/>
            <person name="Primus E.L."/>
            <person name="Pu L.-L."/>
            <person name="Puazo M."/>
            <person name="Qin X."/>
            <person name="Quiroz J.B."/>
            <person name="Reese J."/>
            <person name="Richards S."/>
            <person name="Rives C.M."/>
            <person name="Robberts R."/>
            <person name="Ruiz S.J."/>
            <person name="Ruiz M.J."/>
            <person name="Santibanez J."/>
            <person name="Schneider B.W."/>
            <person name="Sisson I."/>
            <person name="Smith M."/>
            <person name="Sodergren E."/>
            <person name="Song X.-Z."/>
            <person name="Song B.B."/>
            <person name="Summersgill H."/>
            <person name="Thelus R."/>
            <person name="Thornton R.D."/>
            <person name="Trejos Z.Y."/>
            <person name="Usmani K."/>
            <person name="Vattathil S."/>
            <person name="Villasana D."/>
            <person name="Walker D.L."/>
            <person name="Wang S."/>
            <person name="Wang K."/>
            <person name="White C.S."/>
            <person name="Williams A.C."/>
            <person name="Williamson J."/>
            <person name="Wilson K."/>
            <person name="Woghiren I.O."/>
            <person name="Woodworth J.R."/>
            <person name="Worley K.C."/>
            <person name="Wright R.A."/>
            <person name="Wu W."/>
            <person name="Young L."/>
            <person name="Zhang L."/>
            <person name="Zhang J."/>
            <person name="Zhu Y."/>
            <person name="Muzny D.M."/>
            <person name="Weinstock G."/>
            <person name="Gibbs R.A."/>
        </authorList>
    </citation>
    <scope>NUCLEOTIDE SEQUENCE [LARGE SCALE GENOMIC DNA]</scope>
    <source>
        <strain evidence="4">LSR1</strain>
    </source>
</reference>
<dbReference type="Pfam" id="PF14291">
    <property type="entry name" value="DUF4371"/>
    <property type="match status" value="1"/>
</dbReference>
<evidence type="ECO:0000313" key="3">
    <source>
        <dbReference type="EnsemblMetazoa" id="XP_016659556.1"/>
    </source>
</evidence>
<dbReference type="Pfam" id="PF05699">
    <property type="entry name" value="Dimer_Tnp_hAT"/>
    <property type="match status" value="1"/>
</dbReference>
<name>A0A8R2H7K9_ACYPI</name>
<dbReference type="GeneID" id="100161440"/>
<dbReference type="PANTHER" id="PTHR45749:SF37">
    <property type="entry name" value="OS05G0311600 PROTEIN"/>
    <property type="match status" value="1"/>
</dbReference>
<evidence type="ECO:0008006" key="5">
    <source>
        <dbReference type="Google" id="ProtNLM"/>
    </source>
</evidence>
<organism evidence="3 4">
    <name type="scientific">Acyrthosiphon pisum</name>
    <name type="common">Pea aphid</name>
    <dbReference type="NCBI Taxonomy" id="7029"/>
    <lineage>
        <taxon>Eukaryota</taxon>
        <taxon>Metazoa</taxon>
        <taxon>Ecdysozoa</taxon>
        <taxon>Arthropoda</taxon>
        <taxon>Hexapoda</taxon>
        <taxon>Insecta</taxon>
        <taxon>Pterygota</taxon>
        <taxon>Neoptera</taxon>
        <taxon>Paraneoptera</taxon>
        <taxon>Hemiptera</taxon>
        <taxon>Sternorrhyncha</taxon>
        <taxon>Aphidomorpha</taxon>
        <taxon>Aphidoidea</taxon>
        <taxon>Aphididae</taxon>
        <taxon>Macrosiphini</taxon>
        <taxon>Acyrthosiphon</taxon>
    </lineage>
</organism>
<dbReference type="Proteomes" id="UP000007819">
    <property type="component" value="Chromosome A1"/>
</dbReference>
<sequence length="753" mass="86569">MGRSRSFHESYYYIKETVNQLPTKRLWLSYSPSSDRIYCYSCKLFGFTKAKKSVMANGSNDWTNLNRNIKNHECSTEHLESEVSRGLYQKNYRIDLHIMENANRNVAENREVLRVIIEIIIFTARQNIALRGHDEKLTSNNRGNFLELVELLSHHNAVLKIHLDKLKKKKINRLTFLSQLSQNKILNILGELVRCSILTRIKKAGLLSVIIDTTTDVANIEQFSFIIRFVNIHGAIEERLVALEAAADGTGKGLYEKFCEITEKHNIDWKKNLCAQAYDGAAAMQGTYSGLRTFIQRENSKAIYVWCFAHLLNLVVVDTCDSCSDTKNFFGHLQSVIEFMRARKRTAVFIDCQRDLYPEERICRMKSFSNTRWTSHDRVINVVYKRFKALLKSLIILESFNDRVTSSNASIFKNICSTFSFVVTLIFMKKVFSVTTPLSNYLQSKSLDFIEALRLVNNAKENLLLMRSDIKYEQIINEAKQFCEEHDLPEKDFKTIRSKKRKRQIDEDENTNEVNLNSPFEKYKINTYFMALDKITTSFISRFSGAQNILKDLALLSPERLIEFGKDPEQELPNNCFNYVAEWIDGISLENLKNEYKVFSTSVVSLHDGNKFPANLHNTSIIDETTSELNQETLQTSESEIDHEESEAICYNNTITVSSILHVLTSFDLVSAFPNLYLAYKALGTVPASSASAERSFSKVKLVKTRLRSTMGEERLESLILLSCEKDIDINIEEAINRFGCSSDLLKSHLMFK</sequence>
<keyword evidence="4" id="KW-1185">Reference proteome</keyword>
<dbReference type="InterPro" id="IPR012337">
    <property type="entry name" value="RNaseH-like_sf"/>
</dbReference>
<protein>
    <recommendedName>
        <fullName evidence="5">Zinc finger MYM-type protein 1-like</fullName>
    </recommendedName>
</protein>